<reference evidence="1 2" key="1">
    <citation type="submission" date="2016-10" db="EMBL/GenBank/DDBJ databases">
        <authorList>
            <person name="de Groot N.N."/>
        </authorList>
    </citation>
    <scope>NUCLEOTIDE SEQUENCE [LARGE SCALE GENOMIC DNA]</scope>
    <source>
        <strain evidence="1 2">IBRC-M 10780</strain>
    </source>
</reference>
<evidence type="ECO:0000313" key="2">
    <source>
        <dbReference type="Proteomes" id="UP000198618"/>
    </source>
</evidence>
<dbReference type="Proteomes" id="UP000198618">
    <property type="component" value="Unassembled WGS sequence"/>
</dbReference>
<proteinExistence type="predicted"/>
<accession>A0A1H9XZW2</accession>
<name>A0A1H9XZW2_9BACI</name>
<dbReference type="STRING" id="930131.SAMN05216389_10158"/>
<sequence length="88" mass="10374">MNYLNVVQSDDVNKISKLISQKSFNNVSIGVSRNILEYFQDNNGIKFPYRIHYIGNLDEFIVSLKQQQKMIVYCIYSRIVTVMYDKNI</sequence>
<protein>
    <submittedName>
        <fullName evidence="1">Uncharacterized protein</fullName>
    </submittedName>
</protein>
<evidence type="ECO:0000313" key="1">
    <source>
        <dbReference type="EMBL" id="SES61899.1"/>
    </source>
</evidence>
<dbReference type="AlphaFoldDB" id="A0A1H9XZW2"/>
<dbReference type="EMBL" id="FOHE01000001">
    <property type="protein sequence ID" value="SES61899.1"/>
    <property type="molecule type" value="Genomic_DNA"/>
</dbReference>
<gene>
    <name evidence="1" type="ORF">SAMN05216389_10158</name>
</gene>
<keyword evidence="2" id="KW-1185">Reference proteome</keyword>
<organism evidence="1 2">
    <name type="scientific">Oceanobacillus limi</name>
    <dbReference type="NCBI Taxonomy" id="930131"/>
    <lineage>
        <taxon>Bacteria</taxon>
        <taxon>Bacillati</taxon>
        <taxon>Bacillota</taxon>
        <taxon>Bacilli</taxon>
        <taxon>Bacillales</taxon>
        <taxon>Bacillaceae</taxon>
        <taxon>Oceanobacillus</taxon>
    </lineage>
</organism>
<dbReference type="RefSeq" id="WP_244513289.1">
    <property type="nucleotide sequence ID" value="NZ_FOHE01000001.1"/>
</dbReference>